<evidence type="ECO:0000313" key="2">
    <source>
        <dbReference type="Proteomes" id="UP000092555"/>
    </source>
</evidence>
<dbReference type="STRING" id="869754.A0A1A0HGS0"/>
<dbReference type="EMBL" id="LXTC01000001">
    <property type="protein sequence ID" value="OBA23077.1"/>
    <property type="molecule type" value="Genomic_DNA"/>
</dbReference>
<evidence type="ECO:0000313" key="1">
    <source>
        <dbReference type="EMBL" id="OBA23077.1"/>
    </source>
</evidence>
<dbReference type="OrthoDB" id="10649636at2759"/>
<dbReference type="RefSeq" id="XP_018713558.1">
    <property type="nucleotide sequence ID" value="XM_018855448.1"/>
</dbReference>
<dbReference type="Proteomes" id="UP000092555">
    <property type="component" value="Unassembled WGS sequence"/>
</dbReference>
<dbReference type="AlphaFoldDB" id="A0A1A0HGS0"/>
<name>A0A1A0HGS0_9ASCO</name>
<comment type="caution">
    <text evidence="1">The sequence shown here is derived from an EMBL/GenBank/DDBJ whole genome shotgun (WGS) entry which is preliminary data.</text>
</comment>
<reference evidence="1 2" key="1">
    <citation type="submission" date="2016-05" db="EMBL/GenBank/DDBJ databases">
        <title>Comparative genomics of biotechnologically important yeasts.</title>
        <authorList>
            <consortium name="DOE Joint Genome Institute"/>
            <person name="Riley R."/>
            <person name="Haridas S."/>
            <person name="Wolfe K.H."/>
            <person name="Lopes M.R."/>
            <person name="Hittinger C.T."/>
            <person name="Goker M."/>
            <person name="Salamov A."/>
            <person name="Wisecaver J."/>
            <person name="Long T.M."/>
            <person name="Aerts A.L."/>
            <person name="Barry K."/>
            <person name="Choi C."/>
            <person name="Clum A."/>
            <person name="Coughlan A.Y."/>
            <person name="Deshpande S."/>
            <person name="Douglass A.P."/>
            <person name="Hanson S.J."/>
            <person name="Klenk H.-P."/>
            <person name="LaButti K."/>
            <person name="Lapidus A."/>
            <person name="Lindquist E."/>
            <person name="Lipzen A."/>
            <person name="Meier-kolthoff J.P."/>
            <person name="Ohm R.A."/>
            <person name="Otillar R.P."/>
            <person name="Pangilinan J."/>
            <person name="Peng Y."/>
            <person name="Rokas A."/>
            <person name="Rosa C.A."/>
            <person name="Scheuner C."/>
            <person name="Sibirny A.A."/>
            <person name="Slot J.C."/>
            <person name="Stielow J.B."/>
            <person name="Sun H."/>
            <person name="Kurtzman C.P."/>
            <person name="Blackwell M."/>
            <person name="Grigoriev I.V."/>
            <person name="Jeffries T.W."/>
        </authorList>
    </citation>
    <scope>NUCLEOTIDE SEQUENCE [LARGE SCALE GENOMIC DNA]</scope>
    <source>
        <strain evidence="1 2">NRRL YB-4993</strain>
    </source>
</reference>
<proteinExistence type="predicted"/>
<organism evidence="1 2">
    <name type="scientific">Metschnikowia bicuspidata var. bicuspidata NRRL YB-4993</name>
    <dbReference type="NCBI Taxonomy" id="869754"/>
    <lineage>
        <taxon>Eukaryota</taxon>
        <taxon>Fungi</taxon>
        <taxon>Dikarya</taxon>
        <taxon>Ascomycota</taxon>
        <taxon>Saccharomycotina</taxon>
        <taxon>Pichiomycetes</taxon>
        <taxon>Metschnikowiaceae</taxon>
        <taxon>Metschnikowia</taxon>
    </lineage>
</organism>
<sequence>MNEPGTSTTPVLTSAPEIGTLYGSEVQAAFEMNYTSNIMIAVSMTEPAKDIETMVESVINYSLSLPKPIEKEIPTEITEAKRYILKELEESERFKVLLAASSMSLMNKYFPKITEYRDRFRNGNRKIAHAMLKNLPYLVTENGFSWQKKRDAGHVLAALIESANLNEKNIRNDAFDELIVILTLIRNWTGENVRVIKEIVKLAGKYDEKYEKNDINHPPARTLLPLLLTGYPTAGTIDIDQWYHGEANYKKCKVSYEKMVTDFADNVWPKMHSQAKKREAGVLNTKQRILLQTTIESIGCTEADFRSEQLGIAHQGGIHAIQTAGNKQEKTRVNKYATNPEKVLSILMRILNEQPEICPNCLRIHKLEDCNALADSPRENMAAYLMPNYSFTAKNLIPKSTVYTTTFIRRRRGYMTPSPQTMNASDNILTLSPNRSATVSTMRFRLTKTWSGDTPT</sequence>
<gene>
    <name evidence="1" type="ORF">METBIDRAFT_29616</name>
</gene>
<protein>
    <submittedName>
        <fullName evidence="1">Uncharacterized protein</fullName>
    </submittedName>
</protein>
<keyword evidence="2" id="KW-1185">Reference proteome</keyword>
<accession>A0A1A0HGS0</accession>
<dbReference type="GeneID" id="30028424"/>